<evidence type="ECO:0000256" key="7">
    <source>
        <dbReference type="PROSITE-ProRule" id="PRU01240"/>
    </source>
</evidence>
<feature type="region of interest" description="Disordered" evidence="8">
    <location>
        <begin position="108"/>
        <end position="131"/>
    </location>
</feature>
<dbReference type="InterPro" id="IPR008979">
    <property type="entry name" value="Galactose-bd-like_sf"/>
</dbReference>
<comment type="similarity">
    <text evidence="1 7">Belongs to the peptidase S8 family.</text>
</comment>
<evidence type="ECO:0000256" key="1">
    <source>
        <dbReference type="ARBA" id="ARBA00011073"/>
    </source>
</evidence>
<dbReference type="PANTHER" id="PTHR43399:SF4">
    <property type="entry name" value="CELL WALL-ASSOCIATED PROTEASE"/>
    <property type="match status" value="1"/>
</dbReference>
<evidence type="ECO:0000313" key="11">
    <source>
        <dbReference type="EMBL" id="CAD8895180.1"/>
    </source>
</evidence>
<keyword evidence="4 7" id="KW-0720">Serine protease</keyword>
<comment type="catalytic activity">
    <reaction evidence="5">
        <text>Hydrolysis of proteins with broad specificity for peptide bonds, and a preference for a large uncharged residue in P1. Hydrolyzes peptide amides.</text>
        <dbReference type="EC" id="3.4.21.62"/>
    </reaction>
</comment>
<dbReference type="InterPro" id="IPR034058">
    <property type="entry name" value="TagA/B/C/D_pept_dom"/>
</dbReference>
<organism evidence="11">
    <name type="scientific">Corethron hystrix</name>
    <dbReference type="NCBI Taxonomy" id="216773"/>
    <lineage>
        <taxon>Eukaryota</taxon>
        <taxon>Sar</taxon>
        <taxon>Stramenopiles</taxon>
        <taxon>Ochrophyta</taxon>
        <taxon>Bacillariophyta</taxon>
        <taxon>Coscinodiscophyceae</taxon>
        <taxon>Corethrophycidae</taxon>
        <taxon>Corethrales</taxon>
        <taxon>Corethraceae</taxon>
        <taxon>Corethron</taxon>
    </lineage>
</organism>
<protein>
    <recommendedName>
        <fullName evidence="6">subtilisin</fullName>
        <ecNumber evidence="6">3.4.21.62</ecNumber>
    </recommendedName>
</protein>
<feature type="domain" description="Peptidase S8/S53" evidence="10">
    <location>
        <begin position="285"/>
        <end position="593"/>
    </location>
</feature>
<dbReference type="InterPro" id="IPR015500">
    <property type="entry name" value="Peptidase_S8_subtilisin-rel"/>
</dbReference>
<evidence type="ECO:0000256" key="2">
    <source>
        <dbReference type="ARBA" id="ARBA00022670"/>
    </source>
</evidence>
<dbReference type="Gene3D" id="2.60.120.380">
    <property type="match status" value="1"/>
</dbReference>
<name>A0A7S1BTB4_9STRA</name>
<dbReference type="Gene3D" id="3.40.50.200">
    <property type="entry name" value="Peptidase S8/S53 domain"/>
    <property type="match status" value="1"/>
</dbReference>
<feature type="active site" description="Charge relay system" evidence="7">
    <location>
        <position position="294"/>
    </location>
</feature>
<keyword evidence="3 7" id="KW-0378">Hydrolase</keyword>
<dbReference type="InterPro" id="IPR051048">
    <property type="entry name" value="Peptidase_S8/S53_subtilisin"/>
</dbReference>
<evidence type="ECO:0000256" key="4">
    <source>
        <dbReference type="ARBA" id="ARBA00022825"/>
    </source>
</evidence>
<dbReference type="PRINTS" id="PR00723">
    <property type="entry name" value="SUBTILISIN"/>
</dbReference>
<dbReference type="PROSITE" id="PS51892">
    <property type="entry name" value="SUBTILASE"/>
    <property type="match status" value="1"/>
</dbReference>
<evidence type="ECO:0000256" key="9">
    <source>
        <dbReference type="SAM" id="Phobius"/>
    </source>
</evidence>
<keyword evidence="9" id="KW-1133">Transmembrane helix</keyword>
<gene>
    <name evidence="11" type="ORF">CHYS00102_LOCUS22394</name>
</gene>
<proteinExistence type="inferred from homology"/>
<evidence type="ECO:0000259" key="10">
    <source>
        <dbReference type="Pfam" id="PF00082"/>
    </source>
</evidence>
<dbReference type="EMBL" id="HBFR01030832">
    <property type="protein sequence ID" value="CAD8895180.1"/>
    <property type="molecule type" value="Transcribed_RNA"/>
</dbReference>
<dbReference type="SUPFAM" id="SSF52743">
    <property type="entry name" value="Subtilisin-like"/>
    <property type="match status" value="1"/>
</dbReference>
<dbReference type="PROSITE" id="PS00138">
    <property type="entry name" value="SUBTILASE_SER"/>
    <property type="match status" value="1"/>
</dbReference>
<dbReference type="EC" id="3.4.21.62" evidence="6"/>
<feature type="transmembrane region" description="Helical" evidence="9">
    <location>
        <begin position="774"/>
        <end position="792"/>
    </location>
</feature>
<dbReference type="SUPFAM" id="SSF49785">
    <property type="entry name" value="Galactose-binding domain-like"/>
    <property type="match status" value="1"/>
</dbReference>
<dbReference type="GO" id="GO:0006508">
    <property type="term" value="P:proteolysis"/>
    <property type="evidence" value="ECO:0007669"/>
    <property type="project" value="UniProtKB-KW"/>
</dbReference>
<sequence length="812" mass="88502">MSGRERSDDVLKFFSNLDNGATYSQVDVAENIIYNTEILTCLFAVALPSTLVNLQSYETSKNVPIAIQPLVSEMKAAVNLGSIITDSEFISEWWGVIKNVTDFREKLPKPDPEDIEGTVRRRQQSGNPITSSSLKLQATTCQKIPENEAERKNFQSQILQNVNQYISLTLEADDFNVGIARIGKMPNISPEKCSMWLLPSSIKLQAIGNSRTIKIEIPRTDGTLLENAWIPRCVGVVLSVLLNQMEICHLSVRPDAVIRNMEARWITQGRGVSGYSPFYDAGLNGEGQIVAVSDTGLDTKSCYFRDETHVVMPQLENVGVDTAHRKVVQYIAYADQTDAPQGHGTHVVGSIVGRSLVEKPLLGTLGTKLNQNGIAENAKISFYDIGDSSQALYVPYPYNQVLIPGYDAGAKVHSASWGSVNVNYYSEGAAEFDEFMYYHQDFLILVAAGNSGDAGLNTVSDPATAKNIISVGATESLGSSFISGMQGMDYLASFSSRGPTKDGRIKPDVVAPGFFVASASAVPQSESCALRLEAGTSMSTPITAGNALLVRQYFEEGFHKSGKKNVENGIKPTAALVKAVLMNGAQYILGVSNQGVTSETRPYDENQGFGRISLLDSLPLAGHNTINGKYVDGRALQSSKNDFFNITVDNQGGKCESSILSVTLVWTDHSSRPSCSKCLLNDLDLVVVMDGVKYHPNGRDNRDDINNAERIKLDVKNGDTLIIGIAASNLVTEAQHYAMAMTGCFNVNSESFESIQDHIPKAKPGIGDINRTKWAPVVIVVVLVTCISFWFIRKKMQKNDALRLAQPTPEME</sequence>
<feature type="active site" description="Charge relay system" evidence="7">
    <location>
        <position position="343"/>
    </location>
</feature>
<feature type="active site" description="Charge relay system" evidence="7">
    <location>
        <position position="537"/>
    </location>
</feature>
<evidence type="ECO:0000256" key="6">
    <source>
        <dbReference type="ARBA" id="ARBA00023619"/>
    </source>
</evidence>
<dbReference type="GO" id="GO:0004252">
    <property type="term" value="F:serine-type endopeptidase activity"/>
    <property type="evidence" value="ECO:0007669"/>
    <property type="project" value="UniProtKB-UniRule"/>
</dbReference>
<dbReference type="AlphaFoldDB" id="A0A7S1BTB4"/>
<dbReference type="CDD" id="cd04842">
    <property type="entry name" value="Peptidases_S8_Kp43_protease"/>
    <property type="match status" value="1"/>
</dbReference>
<dbReference type="Pfam" id="PF00082">
    <property type="entry name" value="Peptidase_S8"/>
    <property type="match status" value="1"/>
</dbReference>
<keyword evidence="2 7" id="KW-0645">Protease</keyword>
<keyword evidence="9" id="KW-0472">Membrane</keyword>
<dbReference type="PANTHER" id="PTHR43399">
    <property type="entry name" value="SUBTILISIN-RELATED"/>
    <property type="match status" value="1"/>
</dbReference>
<dbReference type="InterPro" id="IPR000209">
    <property type="entry name" value="Peptidase_S8/S53_dom"/>
</dbReference>
<evidence type="ECO:0000256" key="3">
    <source>
        <dbReference type="ARBA" id="ARBA00022801"/>
    </source>
</evidence>
<evidence type="ECO:0000256" key="5">
    <source>
        <dbReference type="ARBA" id="ARBA00023529"/>
    </source>
</evidence>
<accession>A0A7S1BTB4</accession>
<dbReference type="InterPro" id="IPR023828">
    <property type="entry name" value="Peptidase_S8_Ser-AS"/>
</dbReference>
<evidence type="ECO:0000256" key="8">
    <source>
        <dbReference type="SAM" id="MobiDB-lite"/>
    </source>
</evidence>
<keyword evidence="9" id="KW-0812">Transmembrane</keyword>
<reference evidence="11" key="1">
    <citation type="submission" date="2021-01" db="EMBL/GenBank/DDBJ databases">
        <authorList>
            <person name="Corre E."/>
            <person name="Pelletier E."/>
            <person name="Niang G."/>
            <person name="Scheremetjew M."/>
            <person name="Finn R."/>
            <person name="Kale V."/>
            <person name="Holt S."/>
            <person name="Cochrane G."/>
            <person name="Meng A."/>
            <person name="Brown T."/>
            <person name="Cohen L."/>
        </authorList>
    </citation>
    <scope>NUCLEOTIDE SEQUENCE</scope>
    <source>
        <strain evidence="11">308</strain>
    </source>
</reference>
<dbReference type="InterPro" id="IPR036852">
    <property type="entry name" value="Peptidase_S8/S53_dom_sf"/>
</dbReference>